<evidence type="ECO:0000313" key="5">
    <source>
        <dbReference type="Proteomes" id="UP000663829"/>
    </source>
</evidence>
<dbReference type="Pfam" id="PF23741">
    <property type="entry name" value="DUF7164"/>
    <property type="match status" value="1"/>
</dbReference>
<dbReference type="EMBL" id="CAJNOQ010005181">
    <property type="protein sequence ID" value="CAF1089109.1"/>
    <property type="molecule type" value="Genomic_DNA"/>
</dbReference>
<keyword evidence="1" id="KW-0472">Membrane</keyword>
<dbReference type="Proteomes" id="UP000681722">
    <property type="component" value="Unassembled WGS sequence"/>
</dbReference>
<feature type="domain" description="DUF7164" evidence="2">
    <location>
        <begin position="101"/>
        <end position="397"/>
    </location>
</feature>
<evidence type="ECO:0000259" key="2">
    <source>
        <dbReference type="Pfam" id="PF23741"/>
    </source>
</evidence>
<dbReference type="InterPro" id="IPR055588">
    <property type="entry name" value="DUF7164"/>
</dbReference>
<keyword evidence="1" id="KW-1133">Transmembrane helix</keyword>
<dbReference type="Proteomes" id="UP000663829">
    <property type="component" value="Unassembled WGS sequence"/>
</dbReference>
<organism evidence="3 5">
    <name type="scientific">Didymodactylos carnosus</name>
    <dbReference type="NCBI Taxonomy" id="1234261"/>
    <lineage>
        <taxon>Eukaryota</taxon>
        <taxon>Metazoa</taxon>
        <taxon>Spiralia</taxon>
        <taxon>Gnathifera</taxon>
        <taxon>Rotifera</taxon>
        <taxon>Eurotatoria</taxon>
        <taxon>Bdelloidea</taxon>
        <taxon>Philodinida</taxon>
        <taxon>Philodinidae</taxon>
        <taxon>Didymodactylos</taxon>
    </lineage>
</organism>
<dbReference type="AlphaFoldDB" id="A0A814NAR7"/>
<dbReference type="OrthoDB" id="10018294at2759"/>
<evidence type="ECO:0000313" key="4">
    <source>
        <dbReference type="EMBL" id="CAF3854634.1"/>
    </source>
</evidence>
<gene>
    <name evidence="3" type="ORF">GPM918_LOCUS18165</name>
    <name evidence="4" type="ORF">SRO942_LOCUS18162</name>
</gene>
<reference evidence="3" key="1">
    <citation type="submission" date="2021-02" db="EMBL/GenBank/DDBJ databases">
        <authorList>
            <person name="Nowell W R."/>
        </authorList>
    </citation>
    <scope>NUCLEOTIDE SEQUENCE</scope>
</reference>
<evidence type="ECO:0000313" key="3">
    <source>
        <dbReference type="EMBL" id="CAF1089109.1"/>
    </source>
</evidence>
<name>A0A814NAR7_9BILA</name>
<keyword evidence="5" id="KW-1185">Reference proteome</keyword>
<protein>
    <recommendedName>
        <fullName evidence="2">DUF7164 domain-containing protein</fullName>
    </recommendedName>
</protein>
<dbReference type="EMBL" id="CAJOBC010005181">
    <property type="protein sequence ID" value="CAF3854634.1"/>
    <property type="molecule type" value="Genomic_DNA"/>
</dbReference>
<evidence type="ECO:0000256" key="1">
    <source>
        <dbReference type="SAM" id="Phobius"/>
    </source>
</evidence>
<feature type="transmembrane region" description="Helical" evidence="1">
    <location>
        <begin position="12"/>
        <end position="29"/>
    </location>
</feature>
<proteinExistence type="predicted"/>
<comment type="caution">
    <text evidence="3">The sequence shown here is derived from an EMBL/GenBank/DDBJ whole genome shotgun (WGS) entry which is preliminary data.</text>
</comment>
<sequence length="449" mass="53410">MKMIYCRRKRILKWFLILIFYAFMIFFGYEISNYVSVSTIMAPLSNFQQQGYITLKPKELLQRIFNGIEYLNSSDLLNCIQNYTKNFQLTPPIYKESLYNTSIVRGIVVFYDINIHSLLFKQFIWLYQSWLSITRSSKIRHDLIIFMESPLSDFHLLNCHYQTRRVSSDDQNQCIVYLTNTLTNSILMANFSLLHSFSPKFHLELGRLLNENNRLASLLIFLMKEHQRDLKSYHSLLRIDLDSILMPNLGTWIPSNDKEDAVFIGDSIRTNHFTFDRLQRASNFIHRQEKIFRIRPYFSITWLGNLNNLIKLSHLTVMFAMWLVKEEFTEAERYHHLGYLNYPAWYMDALLEYASTLALSFLKFKSVKVLQILHLFDCQIPSDVREADEKYLNCLHVQLRYPSTYLTKQALLNYSPIPFADSFPKNRSHIENYVWKIVAKSQKIYDKKQ</sequence>
<keyword evidence="1" id="KW-0812">Transmembrane</keyword>
<accession>A0A814NAR7</accession>